<keyword evidence="1" id="KW-0812">Transmembrane</keyword>
<keyword evidence="1" id="KW-0472">Membrane</keyword>
<feature type="transmembrane region" description="Helical" evidence="1">
    <location>
        <begin position="145"/>
        <end position="167"/>
    </location>
</feature>
<dbReference type="Proteomes" id="UP000053558">
    <property type="component" value="Unassembled WGS sequence"/>
</dbReference>
<keyword evidence="1" id="KW-1133">Transmembrane helix</keyword>
<dbReference type="RefSeq" id="XP_007775771.1">
    <property type="nucleotide sequence ID" value="XM_007777581.1"/>
</dbReference>
<feature type="transmembrane region" description="Helical" evidence="1">
    <location>
        <begin position="223"/>
        <end position="241"/>
    </location>
</feature>
<reference evidence="3" key="1">
    <citation type="journal article" date="2012" name="Science">
        <title>The Paleozoic origin of enzymatic lignin decomposition reconstructed from 31 fungal genomes.</title>
        <authorList>
            <person name="Floudas D."/>
            <person name="Binder M."/>
            <person name="Riley R."/>
            <person name="Barry K."/>
            <person name="Blanchette R.A."/>
            <person name="Henrissat B."/>
            <person name="Martinez A.T."/>
            <person name="Otillar R."/>
            <person name="Spatafora J.W."/>
            <person name="Yadav J.S."/>
            <person name="Aerts A."/>
            <person name="Benoit I."/>
            <person name="Boyd A."/>
            <person name="Carlson A."/>
            <person name="Copeland A."/>
            <person name="Coutinho P.M."/>
            <person name="de Vries R.P."/>
            <person name="Ferreira P."/>
            <person name="Findley K."/>
            <person name="Foster B."/>
            <person name="Gaskell J."/>
            <person name="Glotzer D."/>
            <person name="Gorecki P."/>
            <person name="Heitman J."/>
            <person name="Hesse C."/>
            <person name="Hori C."/>
            <person name="Igarashi K."/>
            <person name="Jurgens J.A."/>
            <person name="Kallen N."/>
            <person name="Kersten P."/>
            <person name="Kohler A."/>
            <person name="Kuees U."/>
            <person name="Kumar T.K.A."/>
            <person name="Kuo A."/>
            <person name="LaButti K."/>
            <person name="Larrondo L.F."/>
            <person name="Lindquist E."/>
            <person name="Ling A."/>
            <person name="Lombard V."/>
            <person name="Lucas S."/>
            <person name="Lundell T."/>
            <person name="Martin R."/>
            <person name="McLaughlin D.J."/>
            <person name="Morgenstern I."/>
            <person name="Morin E."/>
            <person name="Murat C."/>
            <person name="Nagy L.G."/>
            <person name="Nolan M."/>
            <person name="Ohm R.A."/>
            <person name="Patyshakuliyeva A."/>
            <person name="Rokas A."/>
            <person name="Ruiz-Duenas F.J."/>
            <person name="Sabat G."/>
            <person name="Salamov A."/>
            <person name="Samejima M."/>
            <person name="Schmutz J."/>
            <person name="Slot J.C."/>
            <person name="St John F."/>
            <person name="Stenlid J."/>
            <person name="Sun H."/>
            <person name="Sun S."/>
            <person name="Syed K."/>
            <person name="Tsang A."/>
            <person name="Wiebenga A."/>
            <person name="Young D."/>
            <person name="Pisabarro A."/>
            <person name="Eastwood D.C."/>
            <person name="Martin F."/>
            <person name="Cullen D."/>
            <person name="Grigoriev I.V."/>
            <person name="Hibbett D.S."/>
        </authorList>
    </citation>
    <scope>NUCLEOTIDE SEQUENCE [LARGE SCALE GENOMIC DNA]</scope>
    <source>
        <strain evidence="3">RWD-64-598 SS2</strain>
    </source>
</reference>
<feature type="transmembrane region" description="Helical" evidence="1">
    <location>
        <begin position="90"/>
        <end position="114"/>
    </location>
</feature>
<keyword evidence="3" id="KW-1185">Reference proteome</keyword>
<dbReference type="KEGG" id="cput:CONPUDRAFT_147937"/>
<dbReference type="AlphaFoldDB" id="R7SD03"/>
<dbReference type="EMBL" id="JH711595">
    <property type="protein sequence ID" value="EIW74056.1"/>
    <property type="molecule type" value="Genomic_DNA"/>
</dbReference>
<protein>
    <recommendedName>
        <fullName evidence="4">G-protein coupled receptors family 1 profile domain-containing protein</fullName>
    </recommendedName>
</protein>
<dbReference type="GeneID" id="19202400"/>
<organism evidence="2 3">
    <name type="scientific">Coniophora puteana (strain RWD-64-598)</name>
    <name type="common">Brown rot fungus</name>
    <dbReference type="NCBI Taxonomy" id="741705"/>
    <lineage>
        <taxon>Eukaryota</taxon>
        <taxon>Fungi</taxon>
        <taxon>Dikarya</taxon>
        <taxon>Basidiomycota</taxon>
        <taxon>Agaricomycotina</taxon>
        <taxon>Agaricomycetes</taxon>
        <taxon>Agaricomycetidae</taxon>
        <taxon>Boletales</taxon>
        <taxon>Coniophorineae</taxon>
        <taxon>Coniophoraceae</taxon>
        <taxon>Coniophora</taxon>
    </lineage>
</organism>
<name>R7SD03_CONPW</name>
<gene>
    <name evidence="2" type="ORF">CONPUDRAFT_147937</name>
</gene>
<accession>R7SD03</accession>
<dbReference type="OrthoDB" id="2676831at2759"/>
<sequence length="284" mass="32427">MTREAVYEVQTAVELVEIIIWDIHTFDNDYFTKLRYGGLILSMYSYGHWICQSSVIVVLDYFLLHTAIFLVLNAMMGMRIYALYERSTRVLLFVGALFTAVQATNIVLTFMALLPLKEAVIAVETPPQGIWCAYSVSKRQAWYQAIAYFGLVIYEFTLFIMSLVCLVRHLREQRRNLRAVLGTFIGIVIRDNVIYFFIAFSGLFLSTCSFLFTSHYPTLTFDIAFNTVAVDLATGVQLTILGPLMMLSIREYDVVQEKGGTSVEFEMMTLEFARLSAPLYISEV</sequence>
<evidence type="ECO:0000313" key="3">
    <source>
        <dbReference type="Proteomes" id="UP000053558"/>
    </source>
</evidence>
<feature type="transmembrane region" description="Helical" evidence="1">
    <location>
        <begin position="55"/>
        <end position="78"/>
    </location>
</feature>
<evidence type="ECO:0000256" key="1">
    <source>
        <dbReference type="SAM" id="Phobius"/>
    </source>
</evidence>
<evidence type="ECO:0000313" key="2">
    <source>
        <dbReference type="EMBL" id="EIW74056.1"/>
    </source>
</evidence>
<proteinExistence type="predicted"/>
<evidence type="ECO:0008006" key="4">
    <source>
        <dbReference type="Google" id="ProtNLM"/>
    </source>
</evidence>